<dbReference type="InterPro" id="IPR000375">
    <property type="entry name" value="Dynamin_stalk"/>
</dbReference>
<evidence type="ECO:0000313" key="6">
    <source>
        <dbReference type="Proteomes" id="UP000772434"/>
    </source>
</evidence>
<organism evidence="5 6">
    <name type="scientific">Rhodocollybia butyracea</name>
    <dbReference type="NCBI Taxonomy" id="206335"/>
    <lineage>
        <taxon>Eukaryota</taxon>
        <taxon>Fungi</taxon>
        <taxon>Dikarya</taxon>
        <taxon>Basidiomycota</taxon>
        <taxon>Agaricomycotina</taxon>
        <taxon>Agaricomycetes</taxon>
        <taxon>Agaricomycetidae</taxon>
        <taxon>Agaricales</taxon>
        <taxon>Marasmiineae</taxon>
        <taxon>Omphalotaceae</taxon>
        <taxon>Rhodocollybia</taxon>
    </lineage>
</organism>
<accession>A0A9P5QAJ3</accession>
<comment type="caution">
    <text evidence="5">The sequence shown here is derived from an EMBL/GenBank/DDBJ whole genome shotgun (WGS) entry which is preliminary data.</text>
</comment>
<evidence type="ECO:0000256" key="2">
    <source>
        <dbReference type="ARBA" id="ARBA00023134"/>
    </source>
</evidence>
<dbReference type="GO" id="GO:0008017">
    <property type="term" value="F:microtubule binding"/>
    <property type="evidence" value="ECO:0007669"/>
    <property type="project" value="TreeGrafter"/>
</dbReference>
<dbReference type="SMART" id="SM00053">
    <property type="entry name" value="DYNc"/>
    <property type="match status" value="1"/>
</dbReference>
<feature type="domain" description="GED" evidence="4">
    <location>
        <begin position="706"/>
        <end position="799"/>
    </location>
</feature>
<dbReference type="InterPro" id="IPR001401">
    <property type="entry name" value="Dynamin_GTPase"/>
</dbReference>
<reference evidence="5" key="1">
    <citation type="submission" date="2020-11" db="EMBL/GenBank/DDBJ databases">
        <authorList>
            <consortium name="DOE Joint Genome Institute"/>
            <person name="Ahrendt S."/>
            <person name="Riley R."/>
            <person name="Andreopoulos W."/>
            <person name="Labutti K."/>
            <person name="Pangilinan J."/>
            <person name="Ruiz-Duenas F.J."/>
            <person name="Barrasa J.M."/>
            <person name="Sanchez-Garcia M."/>
            <person name="Camarero S."/>
            <person name="Miyauchi S."/>
            <person name="Serrano A."/>
            <person name="Linde D."/>
            <person name="Babiker R."/>
            <person name="Drula E."/>
            <person name="Ayuso-Fernandez I."/>
            <person name="Pacheco R."/>
            <person name="Padilla G."/>
            <person name="Ferreira P."/>
            <person name="Barriuso J."/>
            <person name="Kellner H."/>
            <person name="Castanera R."/>
            <person name="Alfaro M."/>
            <person name="Ramirez L."/>
            <person name="Pisabarro A.G."/>
            <person name="Kuo A."/>
            <person name="Tritt A."/>
            <person name="Lipzen A."/>
            <person name="He G."/>
            <person name="Yan M."/>
            <person name="Ng V."/>
            <person name="Cullen D."/>
            <person name="Martin F."/>
            <person name="Rosso M.-N."/>
            <person name="Henrissat B."/>
            <person name="Hibbett D."/>
            <person name="Martinez A.T."/>
            <person name="Grigoriev I.V."/>
        </authorList>
    </citation>
    <scope>NUCLEOTIDE SEQUENCE</scope>
    <source>
        <strain evidence="5">AH 40177</strain>
    </source>
</reference>
<dbReference type="Pfam" id="PF02212">
    <property type="entry name" value="GED"/>
    <property type="match status" value="1"/>
</dbReference>
<keyword evidence="5" id="KW-0378">Hydrolase</keyword>
<evidence type="ECO:0000313" key="5">
    <source>
        <dbReference type="EMBL" id="KAF9078476.1"/>
    </source>
</evidence>
<dbReference type="OrthoDB" id="5061070at2759"/>
<name>A0A9P5QAJ3_9AGAR</name>
<keyword evidence="1" id="KW-0547">Nucleotide-binding</keyword>
<evidence type="ECO:0000256" key="3">
    <source>
        <dbReference type="SAM" id="MobiDB-lite"/>
    </source>
</evidence>
<dbReference type="PANTHER" id="PTHR11566:SF21">
    <property type="entry name" value="DYNAMIN RELATED PROTEIN 1, ISOFORM A"/>
    <property type="match status" value="1"/>
</dbReference>
<dbReference type="Pfam" id="PF01031">
    <property type="entry name" value="Dynamin_M"/>
    <property type="match status" value="1"/>
</dbReference>
<dbReference type="InterPro" id="IPR027417">
    <property type="entry name" value="P-loop_NTPase"/>
</dbReference>
<dbReference type="GO" id="GO:0016020">
    <property type="term" value="C:membrane"/>
    <property type="evidence" value="ECO:0007669"/>
    <property type="project" value="TreeGrafter"/>
</dbReference>
<dbReference type="Gene3D" id="1.20.120.1240">
    <property type="entry name" value="Dynamin, middle domain"/>
    <property type="match status" value="1"/>
</dbReference>
<keyword evidence="2" id="KW-0342">GTP-binding</keyword>
<dbReference type="PROSITE" id="PS51388">
    <property type="entry name" value="GED"/>
    <property type="match status" value="1"/>
</dbReference>
<feature type="compositionally biased region" description="Acidic residues" evidence="3">
    <location>
        <begin position="461"/>
        <end position="486"/>
    </location>
</feature>
<dbReference type="PRINTS" id="PR00195">
    <property type="entry name" value="DYNAMIN"/>
</dbReference>
<dbReference type="InterPro" id="IPR020850">
    <property type="entry name" value="GED_dom"/>
</dbReference>
<dbReference type="AlphaFoldDB" id="A0A9P5QAJ3"/>
<dbReference type="InterPro" id="IPR003130">
    <property type="entry name" value="GED"/>
</dbReference>
<evidence type="ECO:0000259" key="4">
    <source>
        <dbReference type="PROSITE" id="PS51388"/>
    </source>
</evidence>
<dbReference type="EMBL" id="JADNRY010000001">
    <property type="protein sequence ID" value="KAF9078476.1"/>
    <property type="molecule type" value="Genomic_DNA"/>
</dbReference>
<dbReference type="GO" id="GO:0048312">
    <property type="term" value="P:intracellular distribution of mitochondria"/>
    <property type="evidence" value="ECO:0007669"/>
    <property type="project" value="TreeGrafter"/>
</dbReference>
<dbReference type="Pfam" id="PF00350">
    <property type="entry name" value="Dynamin_N"/>
    <property type="match status" value="1"/>
</dbReference>
<sequence>MADSSSSIDSDFTSNVNSDPTDISVGLSSAQLGKGRRRMLDLVNQLHATGVQIDIDLPQIAVIGNQSAGKSSLIEAISGITLPRASGTCTRCPTECRLSYAEAPALWKCVIFIRTITDKNGQPLGRARNEQFGDVILDKEDVEERIFFVEKRIKRAQYAILNPDVPWNQILSGEIDIESNENGLTFSSNYVSFADLSFCDLPGILSFCRLIRSTSDGSTNDIPLVEGLVESYIKRPSCIILLTVSCETDPQNQGALQLAKNFDPQAIERLLIGVLTKPDRISAGDDAGWIKFIKNEVHPLSNNWFCVKQPNSIELKDGITCFFATKSPWCELDTIYQRYLRTKNLVERLSSILSDLISKRLPQIHEELETNIQRIRTELQKLPKPPSTNPLSDISALIHSFGVDLSRHLEGTPDASGLLQSIRPATKQFRWEIRSTAPEFRPYEKRYARNRSLPKIGFLGYEEEEHNDDDDDEGEKEGEEEDEDDGGYTPGEHQGTGDRIYVDEVLRRALEQVFRYPFSLFLTNTFVDTRSARTRELPGNHPYIVQESFIREFTKQWEAPAQCLCDRVYRITLNYVMKRVEENFVGFGQGLLAQQTKLIVREHMKKCLEATEAGIRWQLALEQRPFTTNTHYLADYKDKFFSYYKGCRDKDINQEMVETLRVSSLNRHSPSSILNVTLSNLAQLGIAGVKGIDLIKLLPSDEMEPALNIMAEVRAYFQVAYKRFADAVPLAIDYELVRGIERDLLPTIYKNLHIHHAQDGQAVCEELARESPQIAGCREELNKKLERMQEASRALSCMA</sequence>
<gene>
    <name evidence="5" type="ORF">BDP27DRAFT_1378914</name>
</gene>
<feature type="region of interest" description="Disordered" evidence="3">
    <location>
        <begin position="458"/>
        <end position="496"/>
    </location>
</feature>
<dbReference type="GO" id="GO:0005739">
    <property type="term" value="C:mitochondrion"/>
    <property type="evidence" value="ECO:0007669"/>
    <property type="project" value="TreeGrafter"/>
</dbReference>
<protein>
    <submittedName>
        <fullName evidence="5">P-loop containing nucleoside triphosphate hydrolase protein</fullName>
    </submittedName>
</protein>
<dbReference type="GO" id="GO:0016559">
    <property type="term" value="P:peroxisome fission"/>
    <property type="evidence" value="ECO:0007669"/>
    <property type="project" value="TreeGrafter"/>
</dbReference>
<proteinExistence type="predicted"/>
<dbReference type="GO" id="GO:0003924">
    <property type="term" value="F:GTPase activity"/>
    <property type="evidence" value="ECO:0007669"/>
    <property type="project" value="InterPro"/>
</dbReference>
<dbReference type="GO" id="GO:0006897">
    <property type="term" value="P:endocytosis"/>
    <property type="evidence" value="ECO:0007669"/>
    <property type="project" value="TreeGrafter"/>
</dbReference>
<dbReference type="GO" id="GO:0005874">
    <property type="term" value="C:microtubule"/>
    <property type="evidence" value="ECO:0007669"/>
    <property type="project" value="TreeGrafter"/>
</dbReference>
<dbReference type="PANTHER" id="PTHR11566">
    <property type="entry name" value="DYNAMIN"/>
    <property type="match status" value="1"/>
</dbReference>
<dbReference type="Gene3D" id="3.40.50.300">
    <property type="entry name" value="P-loop containing nucleotide triphosphate hydrolases"/>
    <property type="match status" value="1"/>
</dbReference>
<dbReference type="InterPro" id="IPR045063">
    <property type="entry name" value="Dynamin_N"/>
</dbReference>
<evidence type="ECO:0000256" key="1">
    <source>
        <dbReference type="ARBA" id="ARBA00022741"/>
    </source>
</evidence>
<dbReference type="CDD" id="cd08771">
    <property type="entry name" value="DLP_1"/>
    <property type="match status" value="1"/>
</dbReference>
<keyword evidence="6" id="KW-1185">Reference proteome</keyword>
<dbReference type="SUPFAM" id="SSF52540">
    <property type="entry name" value="P-loop containing nucleoside triphosphate hydrolases"/>
    <property type="match status" value="1"/>
</dbReference>
<dbReference type="GO" id="GO:0000266">
    <property type="term" value="P:mitochondrial fission"/>
    <property type="evidence" value="ECO:0007669"/>
    <property type="project" value="TreeGrafter"/>
</dbReference>
<dbReference type="InterPro" id="IPR022812">
    <property type="entry name" value="Dynamin"/>
</dbReference>
<dbReference type="SMART" id="SM00302">
    <property type="entry name" value="GED"/>
    <property type="match status" value="1"/>
</dbReference>
<dbReference type="GO" id="GO:0005525">
    <property type="term" value="F:GTP binding"/>
    <property type="evidence" value="ECO:0007669"/>
    <property type="project" value="InterPro"/>
</dbReference>
<dbReference type="Proteomes" id="UP000772434">
    <property type="component" value="Unassembled WGS sequence"/>
</dbReference>